<keyword evidence="2" id="KW-1133">Transmembrane helix</keyword>
<dbReference type="Proteomes" id="UP000039324">
    <property type="component" value="Unassembled WGS sequence"/>
</dbReference>
<keyword evidence="3" id="KW-0732">Signal</keyword>
<feature type="transmembrane region" description="Helical" evidence="2">
    <location>
        <begin position="293"/>
        <end position="313"/>
    </location>
</feature>
<name>A0A0G4IU06_PLABS</name>
<evidence type="ECO:0000313" key="7">
    <source>
        <dbReference type="Proteomes" id="UP000290189"/>
    </source>
</evidence>
<dbReference type="EMBL" id="OVEO01000014">
    <property type="protein sequence ID" value="SPR00620.1"/>
    <property type="molecule type" value="Genomic_DNA"/>
</dbReference>
<feature type="transmembrane region" description="Helical" evidence="2">
    <location>
        <begin position="370"/>
        <end position="393"/>
    </location>
</feature>
<evidence type="ECO:0000313" key="4">
    <source>
        <dbReference type="EMBL" id="CEO98750.1"/>
    </source>
</evidence>
<feature type="transmembrane region" description="Helical" evidence="2">
    <location>
        <begin position="172"/>
        <end position="191"/>
    </location>
</feature>
<feature type="compositionally biased region" description="Polar residues" evidence="1">
    <location>
        <begin position="449"/>
        <end position="467"/>
    </location>
</feature>
<reference evidence="4 6" key="1">
    <citation type="submission" date="2015-02" db="EMBL/GenBank/DDBJ databases">
        <authorList>
            <person name="Chooi Y.-H."/>
        </authorList>
    </citation>
    <scope>NUCLEOTIDE SEQUENCE [LARGE SCALE GENOMIC DNA]</scope>
    <source>
        <strain evidence="4">E3</strain>
    </source>
</reference>
<dbReference type="AlphaFoldDB" id="A0A0G4IU06"/>
<evidence type="ECO:0000313" key="5">
    <source>
        <dbReference type="EMBL" id="SPR00620.1"/>
    </source>
</evidence>
<evidence type="ECO:0000256" key="2">
    <source>
        <dbReference type="SAM" id="Phobius"/>
    </source>
</evidence>
<dbReference type="Proteomes" id="UP000290189">
    <property type="component" value="Unassembled WGS sequence"/>
</dbReference>
<keyword evidence="2" id="KW-0472">Membrane</keyword>
<dbReference type="EMBL" id="CDSF01000087">
    <property type="protein sequence ID" value="CEO98750.1"/>
    <property type="molecule type" value="Genomic_DNA"/>
</dbReference>
<gene>
    <name evidence="4" type="ORF">PBRA_006864</name>
    <name evidence="5" type="ORF">PLBR_LOCUS7835</name>
</gene>
<evidence type="ECO:0000256" key="1">
    <source>
        <dbReference type="SAM" id="MobiDB-lite"/>
    </source>
</evidence>
<evidence type="ECO:0000313" key="6">
    <source>
        <dbReference type="Proteomes" id="UP000039324"/>
    </source>
</evidence>
<keyword evidence="6" id="KW-1185">Reference proteome</keyword>
<protein>
    <submittedName>
        <fullName evidence="4">Uncharacterized protein</fullName>
    </submittedName>
</protein>
<geneLocation type="mitochondrion" evidence="5"/>
<proteinExistence type="predicted"/>
<feature type="transmembrane region" description="Helical" evidence="2">
    <location>
        <begin position="399"/>
        <end position="421"/>
    </location>
</feature>
<reference evidence="5 7" key="2">
    <citation type="submission" date="2018-03" db="EMBL/GenBank/DDBJ databases">
        <authorList>
            <person name="Fogelqvist J."/>
        </authorList>
    </citation>
    <scope>NUCLEOTIDE SEQUENCE [LARGE SCALE GENOMIC DNA]</scope>
</reference>
<organism evidence="4 6">
    <name type="scientific">Plasmodiophora brassicae</name>
    <name type="common">Clubroot disease agent</name>
    <dbReference type="NCBI Taxonomy" id="37360"/>
    <lineage>
        <taxon>Eukaryota</taxon>
        <taxon>Sar</taxon>
        <taxon>Rhizaria</taxon>
        <taxon>Endomyxa</taxon>
        <taxon>Phytomyxea</taxon>
        <taxon>Plasmodiophorida</taxon>
        <taxon>Plasmodiophoridae</taxon>
        <taxon>Plasmodiophora</taxon>
    </lineage>
</organism>
<evidence type="ECO:0000256" key="3">
    <source>
        <dbReference type="SAM" id="SignalP"/>
    </source>
</evidence>
<dbReference type="PROSITE" id="PS51257">
    <property type="entry name" value="PROKAR_LIPOPROTEIN"/>
    <property type="match status" value="1"/>
</dbReference>
<sequence length="477" mass="52418">MRAAVALVVGAVVVLSACGLEVRELNGTHVMHVDSVNYVMANDSFSLTAPVLIVRNSGTFQVGAEGAGKLLLINILEGQSGNVMRWARTCEAIHCAGIVYYNLDDYNSAVEFTWVYRVGPTIPFTKVPIVLIGAKAGVTAVPFLLSRQTPFAMTVESGAYNEGSSFIAPICYVFYVPCFLLSFLNAALVIYQLSRFLVSETGEIRRVPKYPLMAMSTEFVATMMRCIYFGNALFSKSQGIDFGVWRYTTLSCISWSFMGTAAVAFGLHEMLFAGHPDGMPLKQKILSRTLATFLFVIFVFEELSNIMPAFFYVNIINNVTYFAVLYFFFYLPISFSFIKYGRQISRELLKMKGSLSKLEAAKRKRFARRVVQSGVLGFAIDLASLFIVFTNGISITVSIVGYTINLILMAIAGALHVLSFVPGPSKMDLMTNSLLKTTVWYTSTTKSQNTKNQLSTSKPKPATTAQGLTAGEAGTQL</sequence>
<feature type="signal peptide" evidence="3">
    <location>
        <begin position="1"/>
        <end position="19"/>
    </location>
</feature>
<accession>A0A0G4IU06</accession>
<keyword evidence="5" id="KW-0496">Mitochondrion</keyword>
<keyword evidence="2" id="KW-0812">Transmembrane</keyword>
<feature type="chain" id="PRO_5035990756" evidence="3">
    <location>
        <begin position="20"/>
        <end position="477"/>
    </location>
</feature>
<feature type="transmembrane region" description="Helical" evidence="2">
    <location>
        <begin position="319"/>
        <end position="341"/>
    </location>
</feature>
<feature type="region of interest" description="Disordered" evidence="1">
    <location>
        <begin position="449"/>
        <end position="477"/>
    </location>
</feature>